<dbReference type="RefSeq" id="WP_077348278.1">
    <property type="nucleotide sequence ID" value="NZ_CP019607.1"/>
</dbReference>
<dbReference type="InterPro" id="IPR020904">
    <property type="entry name" value="Sc_DH/Rdtase_CS"/>
</dbReference>
<dbReference type="Gene3D" id="3.40.50.720">
    <property type="entry name" value="NAD(P)-binding Rossmann-like Domain"/>
    <property type="match status" value="1"/>
</dbReference>
<evidence type="ECO:0000256" key="1">
    <source>
        <dbReference type="ARBA" id="ARBA00006484"/>
    </source>
</evidence>
<dbReference type="KEGG" id="tfa:BW733_04540"/>
<dbReference type="EMBL" id="CP019607">
    <property type="protein sequence ID" value="AQP50212.1"/>
    <property type="molecule type" value="Genomic_DNA"/>
</dbReference>
<evidence type="ECO:0000313" key="5">
    <source>
        <dbReference type="Proteomes" id="UP000188235"/>
    </source>
</evidence>
<dbReference type="PRINTS" id="PR00081">
    <property type="entry name" value="GDHRDH"/>
</dbReference>
<organism evidence="4 5">
    <name type="scientific">Tessaracoccus flavescens</name>
    <dbReference type="NCBI Taxonomy" id="399497"/>
    <lineage>
        <taxon>Bacteria</taxon>
        <taxon>Bacillati</taxon>
        <taxon>Actinomycetota</taxon>
        <taxon>Actinomycetes</taxon>
        <taxon>Propionibacteriales</taxon>
        <taxon>Propionibacteriaceae</taxon>
        <taxon>Tessaracoccus</taxon>
    </lineage>
</organism>
<dbReference type="GO" id="GO:0016614">
    <property type="term" value="F:oxidoreductase activity, acting on CH-OH group of donors"/>
    <property type="evidence" value="ECO:0007669"/>
    <property type="project" value="UniProtKB-ARBA"/>
</dbReference>
<dbReference type="STRING" id="399497.BW733_04540"/>
<accession>A0A1Q2CVQ9</accession>
<evidence type="ECO:0000313" key="4">
    <source>
        <dbReference type="EMBL" id="AQP50212.1"/>
    </source>
</evidence>
<reference evidence="4 5" key="1">
    <citation type="journal article" date="2008" name="Int. J. Syst. Evol. Microbiol.">
        <title>Tessaracoccus flavescens sp. nov., isolated from marine sediment.</title>
        <authorList>
            <person name="Lee D.W."/>
            <person name="Lee S.D."/>
        </authorList>
    </citation>
    <scope>NUCLEOTIDE SEQUENCE [LARGE SCALE GENOMIC DNA]</scope>
    <source>
        <strain evidence="4 5">SST-39T</strain>
    </source>
</reference>
<dbReference type="FunFam" id="3.40.50.720:FF:000084">
    <property type="entry name" value="Short-chain dehydrogenase reductase"/>
    <property type="match status" value="1"/>
</dbReference>
<gene>
    <name evidence="4" type="ORF">BW733_04540</name>
</gene>
<dbReference type="OrthoDB" id="9809287at2"/>
<dbReference type="AlphaFoldDB" id="A0A1Q2CVQ9"/>
<dbReference type="PANTHER" id="PTHR48107:SF16">
    <property type="entry name" value="NADPH-DEPENDENT ALDEHYDE REDUCTASE 1, CHLOROPLASTIC"/>
    <property type="match status" value="1"/>
</dbReference>
<proteinExistence type="inferred from homology"/>
<comment type="similarity">
    <text evidence="1">Belongs to the short-chain dehydrogenases/reductases (SDR) family.</text>
</comment>
<dbReference type="PANTHER" id="PTHR48107">
    <property type="entry name" value="NADPH-DEPENDENT ALDEHYDE REDUCTASE-LIKE PROTEIN, CHLOROPLASTIC-RELATED"/>
    <property type="match status" value="1"/>
</dbReference>
<evidence type="ECO:0000256" key="3">
    <source>
        <dbReference type="SAM" id="MobiDB-lite"/>
    </source>
</evidence>
<dbReference type="InterPro" id="IPR036291">
    <property type="entry name" value="NAD(P)-bd_dom_sf"/>
</dbReference>
<dbReference type="Proteomes" id="UP000188235">
    <property type="component" value="Chromosome"/>
</dbReference>
<name>A0A1Q2CVQ9_9ACTN</name>
<protein>
    <submittedName>
        <fullName evidence="4">NAD(P)-dependent oxidoreductase</fullName>
    </submittedName>
</protein>
<keyword evidence="2" id="KW-0560">Oxidoreductase</keyword>
<dbReference type="InterPro" id="IPR002347">
    <property type="entry name" value="SDR_fam"/>
</dbReference>
<dbReference type="Pfam" id="PF13561">
    <property type="entry name" value="adh_short_C2"/>
    <property type="match status" value="1"/>
</dbReference>
<sequence length="283" mass="29919">MSDLSNIPAQDQEWPGRESELKPKADHGHDTWVARGRLEGKRALVTGADSGIGRSVALAFAKEGADVAIVDLPGSDDLEETKSLVESQGRKCVAIQADLRTAEANREAVETTVEALGGLDIIVANAGFQMSHQDISEFPPEQLHRTFETNVFSPFWLVQSAMDHLGPGASVIITTSIQAYDPSEVLLDYAATKAAANNLTVNLAQTLGPRGVRVNAVAPGPIWTPLIPSTFPEKKVEGFGTDTPLGRAGDPIEVAAAFVFLASDEASYVSGSVLGVTGGRPVF</sequence>
<keyword evidence="5" id="KW-1185">Reference proteome</keyword>
<feature type="region of interest" description="Disordered" evidence="3">
    <location>
        <begin position="1"/>
        <end position="28"/>
    </location>
</feature>
<dbReference type="PROSITE" id="PS00061">
    <property type="entry name" value="ADH_SHORT"/>
    <property type="match status" value="1"/>
</dbReference>
<evidence type="ECO:0000256" key="2">
    <source>
        <dbReference type="ARBA" id="ARBA00023002"/>
    </source>
</evidence>
<feature type="compositionally biased region" description="Basic and acidic residues" evidence="3">
    <location>
        <begin position="14"/>
        <end position="28"/>
    </location>
</feature>
<dbReference type="SUPFAM" id="SSF51735">
    <property type="entry name" value="NAD(P)-binding Rossmann-fold domains"/>
    <property type="match status" value="1"/>
</dbReference>